<feature type="repeat" description="WD" evidence="3">
    <location>
        <begin position="94"/>
        <end position="128"/>
    </location>
</feature>
<keyword evidence="5" id="KW-1185">Reference proteome</keyword>
<dbReference type="Gene3D" id="2.130.10.10">
    <property type="entry name" value="YVTN repeat-like/Quinoprotein amine dehydrogenase"/>
    <property type="match status" value="2"/>
</dbReference>
<dbReference type="PANTHER" id="PTHR19857:SF8">
    <property type="entry name" value="ANGIO-ASSOCIATED MIGRATORY CELL PROTEIN"/>
    <property type="match status" value="1"/>
</dbReference>
<dbReference type="SUPFAM" id="SSF50978">
    <property type="entry name" value="WD40 repeat-like"/>
    <property type="match status" value="1"/>
</dbReference>
<dbReference type="PROSITE" id="PS50082">
    <property type="entry name" value="WD_REPEATS_2"/>
    <property type="match status" value="4"/>
</dbReference>
<dbReference type="Proteomes" id="UP001165082">
    <property type="component" value="Unassembled WGS sequence"/>
</dbReference>
<evidence type="ECO:0000256" key="2">
    <source>
        <dbReference type="ARBA" id="ARBA00022737"/>
    </source>
</evidence>
<protein>
    <submittedName>
        <fullName evidence="4">Uncharacterized protein</fullName>
    </submittedName>
</protein>
<dbReference type="AlphaFoldDB" id="A0A9W6ZAL5"/>
<reference evidence="4" key="1">
    <citation type="submission" date="2022-07" db="EMBL/GenBank/DDBJ databases">
        <title>Genome analysis of Parmales, a sister group of diatoms, reveals the evolutionary specialization of diatoms from phago-mixotrophs to photoautotrophs.</title>
        <authorList>
            <person name="Ban H."/>
            <person name="Sato S."/>
            <person name="Yoshikawa S."/>
            <person name="Kazumasa Y."/>
            <person name="Nakamura Y."/>
            <person name="Ichinomiya M."/>
            <person name="Saitoh K."/>
            <person name="Sato N."/>
            <person name="Blanc-Mathieu R."/>
            <person name="Endo H."/>
            <person name="Kuwata A."/>
            <person name="Ogata H."/>
        </authorList>
    </citation>
    <scope>NUCLEOTIDE SEQUENCE</scope>
</reference>
<name>A0A9W6ZAL5_9STRA</name>
<dbReference type="Pfam" id="PF00400">
    <property type="entry name" value="WD40"/>
    <property type="match status" value="5"/>
</dbReference>
<evidence type="ECO:0000256" key="3">
    <source>
        <dbReference type="PROSITE-ProRule" id="PRU00221"/>
    </source>
</evidence>
<dbReference type="InterPro" id="IPR036322">
    <property type="entry name" value="WD40_repeat_dom_sf"/>
</dbReference>
<comment type="caution">
    <text evidence="4">The sequence shown here is derived from an EMBL/GenBank/DDBJ whole genome shotgun (WGS) entry which is preliminary data.</text>
</comment>
<dbReference type="InterPro" id="IPR015943">
    <property type="entry name" value="WD40/YVTN_repeat-like_dom_sf"/>
</dbReference>
<evidence type="ECO:0000256" key="1">
    <source>
        <dbReference type="ARBA" id="ARBA00022574"/>
    </source>
</evidence>
<dbReference type="EMBL" id="BRXZ01000578">
    <property type="protein sequence ID" value="GMH47618.1"/>
    <property type="molecule type" value="Genomic_DNA"/>
</dbReference>
<feature type="repeat" description="WD" evidence="3">
    <location>
        <begin position="270"/>
        <end position="303"/>
    </location>
</feature>
<accession>A0A9W6ZAL5</accession>
<dbReference type="InterPro" id="IPR020472">
    <property type="entry name" value="WD40_PAC1"/>
</dbReference>
<feature type="repeat" description="WD" evidence="3">
    <location>
        <begin position="243"/>
        <end position="267"/>
    </location>
</feature>
<feature type="repeat" description="WD" evidence="3">
    <location>
        <begin position="10"/>
        <end position="42"/>
    </location>
</feature>
<evidence type="ECO:0000313" key="4">
    <source>
        <dbReference type="EMBL" id="GMH47618.1"/>
    </source>
</evidence>
<dbReference type="OrthoDB" id="10261640at2759"/>
<dbReference type="SMART" id="SM00320">
    <property type="entry name" value="WD40"/>
    <property type="match status" value="6"/>
</dbReference>
<keyword evidence="2" id="KW-0677">Repeat</keyword>
<proteinExistence type="predicted"/>
<sequence>MAQLPTSQPLGTHSESVANASFSKDRSLLATGDYAGTISLWNCPTPPTDTSLPPPPTGEAIKLDRTLPPGPTDCEWLAWHPLGNVFVGDGGGGVTCGAFSLCGKHLLSGGGDGTFRIWNPKNGTARAVIKTKSPVNTIHQKAEGDIVAVGGANGEINVVHLPTKKIVGAPMEHGVSESEVASVECLQFSGPYLASGAVDGNVKVFEVGVGGSDASGLPRSTAHHKSGGVTCLRWKEGGAKGERMIFTGCADGRVRLWDARPAKATVMRCFRGHGDMVLCLDLSEDGRVMVTGGDDHKILVWAV</sequence>
<dbReference type="InterPro" id="IPR051179">
    <property type="entry name" value="WD_repeat_multifunction"/>
</dbReference>
<dbReference type="InterPro" id="IPR001680">
    <property type="entry name" value="WD40_rpt"/>
</dbReference>
<dbReference type="PRINTS" id="PR00320">
    <property type="entry name" value="GPROTEINBRPT"/>
</dbReference>
<keyword evidence="1 3" id="KW-0853">WD repeat</keyword>
<gene>
    <name evidence="4" type="ORF">TrRE_jg7078</name>
</gene>
<dbReference type="PROSITE" id="PS50294">
    <property type="entry name" value="WD_REPEATS_REGION"/>
    <property type="match status" value="2"/>
</dbReference>
<evidence type="ECO:0000313" key="5">
    <source>
        <dbReference type="Proteomes" id="UP001165082"/>
    </source>
</evidence>
<dbReference type="PANTHER" id="PTHR19857">
    <property type="entry name" value="MITOCHONDRIAL DIVISION PROTEIN 1-RELATED"/>
    <property type="match status" value="1"/>
</dbReference>
<organism evidence="4 5">
    <name type="scientific">Triparma retinervis</name>
    <dbReference type="NCBI Taxonomy" id="2557542"/>
    <lineage>
        <taxon>Eukaryota</taxon>
        <taxon>Sar</taxon>
        <taxon>Stramenopiles</taxon>
        <taxon>Ochrophyta</taxon>
        <taxon>Bolidophyceae</taxon>
        <taxon>Parmales</taxon>
        <taxon>Triparmaceae</taxon>
        <taxon>Triparma</taxon>
    </lineage>
</organism>